<gene>
    <name evidence="1" type="ORF">GO816_09580</name>
</gene>
<reference evidence="1 2" key="1">
    <citation type="submission" date="2019-12" db="EMBL/GenBank/DDBJ databases">
        <title>Mucilaginibacter sp. HME9299 genome sequencing and assembly.</title>
        <authorList>
            <person name="Kang H."/>
            <person name="Kim H."/>
            <person name="Joh K."/>
        </authorList>
    </citation>
    <scope>NUCLEOTIDE SEQUENCE [LARGE SCALE GENOMIC DNA]</scope>
    <source>
        <strain evidence="1 2">HME9299</strain>
    </source>
</reference>
<dbReference type="PROSITE" id="PS51257">
    <property type="entry name" value="PROKAR_LIPOPROTEIN"/>
    <property type="match status" value="1"/>
</dbReference>
<comment type="caution">
    <text evidence="1">The sequence shown here is derived from an EMBL/GenBank/DDBJ whole genome shotgun (WGS) entry which is preliminary data.</text>
</comment>
<evidence type="ECO:0008006" key="3">
    <source>
        <dbReference type="Google" id="ProtNLM"/>
    </source>
</evidence>
<evidence type="ECO:0000313" key="1">
    <source>
        <dbReference type="EMBL" id="MVN91371.1"/>
    </source>
</evidence>
<name>A0A6I4I8C0_9SPHI</name>
<accession>A0A6I4I8C0</accession>
<protein>
    <recommendedName>
        <fullName evidence="3">Lipoprotein</fullName>
    </recommendedName>
</protein>
<dbReference type="EMBL" id="WQLA01000003">
    <property type="protein sequence ID" value="MVN91371.1"/>
    <property type="molecule type" value="Genomic_DNA"/>
</dbReference>
<dbReference type="Proteomes" id="UP000434850">
    <property type="component" value="Unassembled WGS sequence"/>
</dbReference>
<dbReference type="OrthoDB" id="1258615at2"/>
<dbReference type="AlphaFoldDB" id="A0A6I4I8C0"/>
<organism evidence="1 2">
    <name type="scientific">Mucilaginibacter aquatilis</name>
    <dbReference type="NCBI Taxonomy" id="1517760"/>
    <lineage>
        <taxon>Bacteria</taxon>
        <taxon>Pseudomonadati</taxon>
        <taxon>Bacteroidota</taxon>
        <taxon>Sphingobacteriia</taxon>
        <taxon>Sphingobacteriales</taxon>
        <taxon>Sphingobacteriaceae</taxon>
        <taxon>Mucilaginibacter</taxon>
    </lineage>
</organism>
<proteinExistence type="predicted"/>
<keyword evidence="2" id="KW-1185">Reference proteome</keyword>
<evidence type="ECO:0000313" key="2">
    <source>
        <dbReference type="Proteomes" id="UP000434850"/>
    </source>
</evidence>
<dbReference type="RefSeq" id="WP_157541601.1">
    <property type="nucleotide sequence ID" value="NZ_WQLA01000003.1"/>
</dbReference>
<sequence length="317" mass="36522">MKNSLLAILIIIFSTGCNRSKKNQASVYLKSDTVVLSKDEVVFISPSDNSIESLKKKHGDDFYTIADDANNYFAEAANYLDSLKVSYKNFDDNKVIVFNQNNKVIQIPRHTSPWYVIFYKNGKYETLDMINVQEDYPKFFNDKSPVDHDNLNVKHIIDSIAKKKYYVVEEQECDINTDGYDDKIIVFGYNGDINTQDPATKIAPVALLINEQNKRYKVLVNGNIYPNNFGDAFKKLAVKNNFFTIELLNEIPDQYLSEKFITFTFNETTKEVVLSKYGENINWSDGRKDEIRCSDSDFGKILYKEYDSNTIKAKCSK</sequence>